<dbReference type="PANTHER" id="PTHR45566">
    <property type="entry name" value="HTH-TYPE TRANSCRIPTIONAL REGULATOR YHJB-RELATED"/>
    <property type="match status" value="1"/>
</dbReference>
<dbReference type="GO" id="GO:0006355">
    <property type="term" value="P:regulation of DNA-templated transcription"/>
    <property type="evidence" value="ECO:0007669"/>
    <property type="project" value="InterPro"/>
</dbReference>
<protein>
    <submittedName>
        <fullName evidence="6">Response regulator transcription factor</fullName>
    </submittedName>
</protein>
<dbReference type="Gene3D" id="1.10.10.10">
    <property type="entry name" value="Winged helix-like DNA-binding domain superfamily/Winged helix DNA-binding domain"/>
    <property type="match status" value="1"/>
</dbReference>
<dbReference type="InterPro" id="IPR016032">
    <property type="entry name" value="Sig_transdc_resp-reg_C-effctor"/>
</dbReference>
<evidence type="ECO:0000256" key="1">
    <source>
        <dbReference type="ARBA" id="ARBA00022553"/>
    </source>
</evidence>
<proteinExistence type="predicted"/>
<gene>
    <name evidence="6" type="ORF">HW564_03555</name>
</gene>
<name>A0A850LD40_9RHOB</name>
<keyword evidence="2" id="KW-0238">DNA-binding</keyword>
<evidence type="ECO:0000256" key="3">
    <source>
        <dbReference type="PROSITE-ProRule" id="PRU00169"/>
    </source>
</evidence>
<evidence type="ECO:0000256" key="2">
    <source>
        <dbReference type="ARBA" id="ARBA00023125"/>
    </source>
</evidence>
<dbReference type="Gene3D" id="3.40.50.2300">
    <property type="match status" value="1"/>
</dbReference>
<dbReference type="InterPro" id="IPR001789">
    <property type="entry name" value="Sig_transdc_resp-reg_receiver"/>
</dbReference>
<dbReference type="SMART" id="SM00421">
    <property type="entry name" value="HTH_LUXR"/>
    <property type="match status" value="1"/>
</dbReference>
<dbReference type="Pfam" id="PF00196">
    <property type="entry name" value="GerE"/>
    <property type="match status" value="1"/>
</dbReference>
<dbReference type="CDD" id="cd17535">
    <property type="entry name" value="REC_NarL-like"/>
    <property type="match status" value="1"/>
</dbReference>
<dbReference type="GO" id="GO:0003677">
    <property type="term" value="F:DNA binding"/>
    <property type="evidence" value="ECO:0007669"/>
    <property type="project" value="UniProtKB-KW"/>
</dbReference>
<dbReference type="InterPro" id="IPR051015">
    <property type="entry name" value="EvgA-like"/>
</dbReference>
<dbReference type="PROSITE" id="PS50110">
    <property type="entry name" value="RESPONSE_REGULATORY"/>
    <property type="match status" value="1"/>
</dbReference>
<dbReference type="Pfam" id="PF00072">
    <property type="entry name" value="Response_reg"/>
    <property type="match status" value="1"/>
</dbReference>
<accession>A0A850LD40</accession>
<organism evidence="6 7">
    <name type="scientific">Ruegeria pomeroyi</name>
    <dbReference type="NCBI Taxonomy" id="89184"/>
    <lineage>
        <taxon>Bacteria</taxon>
        <taxon>Pseudomonadati</taxon>
        <taxon>Pseudomonadota</taxon>
        <taxon>Alphaproteobacteria</taxon>
        <taxon>Rhodobacterales</taxon>
        <taxon>Roseobacteraceae</taxon>
        <taxon>Ruegeria</taxon>
    </lineage>
</organism>
<dbReference type="PRINTS" id="PR00038">
    <property type="entry name" value="HTHLUXR"/>
</dbReference>
<dbReference type="InterPro" id="IPR011006">
    <property type="entry name" value="CheY-like_superfamily"/>
</dbReference>
<dbReference type="PROSITE" id="PS50043">
    <property type="entry name" value="HTH_LUXR_2"/>
    <property type="match status" value="1"/>
</dbReference>
<dbReference type="SMR" id="A0A850LD40"/>
<dbReference type="GO" id="GO:0000160">
    <property type="term" value="P:phosphorelay signal transduction system"/>
    <property type="evidence" value="ECO:0007669"/>
    <property type="project" value="InterPro"/>
</dbReference>
<feature type="modified residue" description="4-aspartylphosphate" evidence="3">
    <location>
        <position position="55"/>
    </location>
</feature>
<comment type="caution">
    <text evidence="6">The sequence shown here is derived from an EMBL/GenBank/DDBJ whole genome shotgun (WGS) entry which is preliminary data.</text>
</comment>
<keyword evidence="1 3" id="KW-0597">Phosphoprotein</keyword>
<reference evidence="6 7" key="1">
    <citation type="journal article" date="2020" name="Proc. Natl. Acad. Sci. U.S.A.">
        <title>Ecological drivers of bacterial community assembly in synthetic phycospheres.</title>
        <authorList>
            <person name="Fu H."/>
            <person name="Uchimiya M."/>
            <person name="Gore J."/>
            <person name="Moran M.A."/>
        </authorList>
    </citation>
    <scope>NUCLEOTIDE SEQUENCE [LARGE SCALE GENOMIC DNA]</scope>
    <source>
        <strain evidence="6">HF-Din03</strain>
    </source>
</reference>
<dbReference type="InterPro" id="IPR000792">
    <property type="entry name" value="Tscrpt_reg_LuxR_C"/>
</dbReference>
<dbReference type="InterPro" id="IPR036388">
    <property type="entry name" value="WH-like_DNA-bd_sf"/>
</dbReference>
<dbReference type="InterPro" id="IPR058245">
    <property type="entry name" value="NreC/VraR/RcsB-like_REC"/>
</dbReference>
<evidence type="ECO:0000313" key="6">
    <source>
        <dbReference type="EMBL" id="NVK95986.1"/>
    </source>
</evidence>
<feature type="domain" description="HTH luxR-type" evidence="4">
    <location>
        <begin position="146"/>
        <end position="211"/>
    </location>
</feature>
<feature type="domain" description="Response regulatory" evidence="5">
    <location>
        <begin position="3"/>
        <end position="120"/>
    </location>
</feature>
<dbReference type="CDD" id="cd06170">
    <property type="entry name" value="LuxR_C_like"/>
    <property type="match status" value="1"/>
</dbReference>
<evidence type="ECO:0000313" key="7">
    <source>
        <dbReference type="Proteomes" id="UP000565723"/>
    </source>
</evidence>
<dbReference type="SMART" id="SM00448">
    <property type="entry name" value="REC"/>
    <property type="match status" value="1"/>
</dbReference>
<evidence type="ECO:0000259" key="4">
    <source>
        <dbReference type="PROSITE" id="PS50043"/>
    </source>
</evidence>
<dbReference type="SUPFAM" id="SSF52172">
    <property type="entry name" value="CheY-like"/>
    <property type="match status" value="1"/>
</dbReference>
<dbReference type="PANTHER" id="PTHR45566:SF2">
    <property type="entry name" value="NARL SUBFAMILY"/>
    <property type="match status" value="1"/>
</dbReference>
<dbReference type="EMBL" id="JABXIY010000009">
    <property type="protein sequence ID" value="NVK95986.1"/>
    <property type="molecule type" value="Genomic_DNA"/>
</dbReference>
<evidence type="ECO:0000259" key="5">
    <source>
        <dbReference type="PROSITE" id="PS50110"/>
    </source>
</evidence>
<dbReference type="Proteomes" id="UP000565723">
    <property type="component" value="Unassembled WGS sequence"/>
</dbReference>
<sequence>MTVVLIVDDHHLIRAGAKNLLEGAFSGMRVEGAETVSDALAFLEADNTVDLILLDVNLPDAEAIDGLVRLKRFDPSNAVALISGETDHELIRAALEAGADGFIPKSADPQVLIHAVSLILEGEIFLPRSYLQGGRMAEVATPLDSSERPEQNLTPRQRDVFELMCKGLANKEIARLLDLSESTVKSHVSAIFKQIGTTSRSKTIAIFRQEGVALPSASED</sequence>
<dbReference type="RefSeq" id="WP_011048085.1">
    <property type="nucleotide sequence ID" value="NZ_CP076685.1"/>
</dbReference>
<dbReference type="SUPFAM" id="SSF46894">
    <property type="entry name" value="C-terminal effector domain of the bipartite response regulators"/>
    <property type="match status" value="1"/>
</dbReference>
<dbReference type="AlphaFoldDB" id="A0A850LD40"/>
<dbReference type="OMA" id="CMAGRGS"/>